<feature type="compositionally biased region" description="Polar residues" evidence="5">
    <location>
        <begin position="401"/>
        <end position="421"/>
    </location>
</feature>
<dbReference type="EMBL" id="LR862147">
    <property type="protein sequence ID" value="CAD1829217.1"/>
    <property type="molecule type" value="Genomic_DNA"/>
</dbReference>
<dbReference type="PROSITE" id="PS50966">
    <property type="entry name" value="ZF_SWIM"/>
    <property type="match status" value="1"/>
</dbReference>
<proteinExistence type="predicted"/>
<dbReference type="GO" id="GO:0008270">
    <property type="term" value="F:zinc ion binding"/>
    <property type="evidence" value="ECO:0007669"/>
    <property type="project" value="UniProtKB-KW"/>
</dbReference>
<dbReference type="PANTHER" id="PTHR31973:SF187">
    <property type="entry name" value="MUTATOR TRANSPOSASE MUDRA PROTEIN"/>
    <property type="match status" value="1"/>
</dbReference>
<dbReference type="SMART" id="SM00575">
    <property type="entry name" value="ZnF_PMZ"/>
    <property type="match status" value="1"/>
</dbReference>
<protein>
    <recommendedName>
        <fullName evidence="6">SWIM-type domain-containing protein</fullName>
    </recommendedName>
</protein>
<keyword evidence="2 4" id="KW-0863">Zinc-finger</keyword>
<keyword evidence="1" id="KW-0479">Metal-binding</keyword>
<evidence type="ECO:0000256" key="1">
    <source>
        <dbReference type="ARBA" id="ARBA00022723"/>
    </source>
</evidence>
<feature type="region of interest" description="Disordered" evidence="5">
    <location>
        <begin position="385"/>
        <end position="421"/>
    </location>
</feature>
<keyword evidence="3" id="KW-0862">Zinc</keyword>
<dbReference type="PANTHER" id="PTHR31973">
    <property type="entry name" value="POLYPROTEIN, PUTATIVE-RELATED"/>
    <property type="match status" value="1"/>
</dbReference>
<dbReference type="SUPFAM" id="SSF54001">
    <property type="entry name" value="Cysteine proteinases"/>
    <property type="match status" value="1"/>
</dbReference>
<evidence type="ECO:0000256" key="4">
    <source>
        <dbReference type="PROSITE-ProRule" id="PRU00325"/>
    </source>
</evidence>
<gene>
    <name evidence="7" type="ORF">CB5_LOCUS12428</name>
</gene>
<dbReference type="InterPro" id="IPR038765">
    <property type="entry name" value="Papain-like_cys_pep_sf"/>
</dbReference>
<dbReference type="AlphaFoldDB" id="A0A6V7PEC9"/>
<name>A0A6V7PEC9_ANACO</name>
<feature type="region of interest" description="Disordered" evidence="5">
    <location>
        <begin position="339"/>
        <end position="363"/>
    </location>
</feature>
<evidence type="ECO:0000256" key="3">
    <source>
        <dbReference type="ARBA" id="ARBA00022833"/>
    </source>
</evidence>
<dbReference type="InterPro" id="IPR006564">
    <property type="entry name" value="Znf_PMZ"/>
</dbReference>
<organism evidence="7">
    <name type="scientific">Ananas comosus var. bracteatus</name>
    <name type="common">red pineapple</name>
    <dbReference type="NCBI Taxonomy" id="296719"/>
    <lineage>
        <taxon>Eukaryota</taxon>
        <taxon>Viridiplantae</taxon>
        <taxon>Streptophyta</taxon>
        <taxon>Embryophyta</taxon>
        <taxon>Tracheophyta</taxon>
        <taxon>Spermatophyta</taxon>
        <taxon>Magnoliopsida</taxon>
        <taxon>Liliopsida</taxon>
        <taxon>Poales</taxon>
        <taxon>Bromeliaceae</taxon>
        <taxon>Bromelioideae</taxon>
        <taxon>Ananas</taxon>
    </lineage>
</organism>
<accession>A0A6V7PEC9</accession>
<feature type="domain" description="SWIM-type" evidence="6">
    <location>
        <begin position="264"/>
        <end position="305"/>
    </location>
</feature>
<sequence length="421" mass="46860">MRQPPTATPQREAASVTAPASEDAGSEEKVEAATAPAEYEEKEEATAAAEHVVKEAAAEEKEEATAAADDVVKEAKAAAEDVVPEAEDIEKFDKPPPKRRLVRLSMATEAPTYTAKSSMPEPSTIPVPLSSANRDLKYYGKGELPKEDQERIEKFLTSTIFRTSKSAFEGSVVIDAYQHLLEQAEGHKCIYTTSFLCQTIGTSMNPAEMFLQDINEEVITGAKYWFIPLFHSDHWHLLAVDLQSGKRGGTSRFYTLNHSTDVLFQVIAADRTDVVHLSKKTCSCKRWDIDGIPCNHAMAAISFRLRDPYDFVEDWFKTSTYRATYNDCVPPTRGNEQWPAIPSNVVPPRPPNVRIQPGRRKVSRRESIANGLIKKRCRNCQRWGHNKRSCKNPPVARANQPPATTSAGAPQETSKNPYILL</sequence>
<dbReference type="InterPro" id="IPR007527">
    <property type="entry name" value="Znf_SWIM"/>
</dbReference>
<evidence type="ECO:0000259" key="6">
    <source>
        <dbReference type="PROSITE" id="PS50966"/>
    </source>
</evidence>
<dbReference type="Pfam" id="PF04434">
    <property type="entry name" value="SWIM"/>
    <property type="match status" value="1"/>
</dbReference>
<feature type="region of interest" description="Disordered" evidence="5">
    <location>
        <begin position="1"/>
        <end position="69"/>
    </location>
</feature>
<evidence type="ECO:0000256" key="5">
    <source>
        <dbReference type="SAM" id="MobiDB-lite"/>
    </source>
</evidence>
<reference evidence="7" key="1">
    <citation type="submission" date="2020-07" db="EMBL/GenBank/DDBJ databases">
        <authorList>
            <person name="Lin J."/>
        </authorList>
    </citation>
    <scope>NUCLEOTIDE SEQUENCE</scope>
</reference>
<evidence type="ECO:0000256" key="2">
    <source>
        <dbReference type="ARBA" id="ARBA00022771"/>
    </source>
</evidence>
<evidence type="ECO:0000313" key="7">
    <source>
        <dbReference type="EMBL" id="CAD1829217.1"/>
    </source>
</evidence>